<name>A0ABX4MTN8_9RHOB</name>
<reference evidence="1 2" key="1">
    <citation type="journal article" date="2018" name="Int. J. Syst. Evol. Microbiol.">
        <title>Pseudooceanicola lipolyticus sp. nov., a marine alphaproteobacterium, reclassification of Oceanicola flagellatus as Pseudooceanicola flagellatus comb. nov. and emended description of the genus Pseudooceanicola.</title>
        <authorList>
            <person name="Huang M.-M."/>
            <person name="Guo L.-L."/>
            <person name="Wu Y.-H."/>
            <person name="Lai Q.-L."/>
            <person name="Shao Z.-Z."/>
            <person name="Wang C.-S."/>
            <person name="Wu M."/>
            <person name="Xu X.-W."/>
        </authorList>
    </citation>
    <scope>NUCLEOTIDE SEQUENCE [LARGE SCALE GENOMIC DNA]</scope>
    <source>
        <strain evidence="1 2">Ar-45</strain>
    </source>
</reference>
<dbReference type="EMBL" id="PGTD01000011">
    <property type="protein sequence ID" value="PJE30979.1"/>
    <property type="molecule type" value="Genomic_DNA"/>
</dbReference>
<dbReference type="Proteomes" id="UP000231702">
    <property type="component" value="Unassembled WGS sequence"/>
</dbReference>
<protein>
    <submittedName>
        <fullName evidence="1">Uncharacterized protein</fullName>
    </submittedName>
</protein>
<comment type="caution">
    <text evidence="1">The sequence shown here is derived from an EMBL/GenBank/DDBJ whole genome shotgun (WGS) entry which is preliminary data.</text>
</comment>
<gene>
    <name evidence="1" type="ORF">CVM39_04065</name>
</gene>
<evidence type="ECO:0000313" key="1">
    <source>
        <dbReference type="EMBL" id="PJE30979.1"/>
    </source>
</evidence>
<evidence type="ECO:0000313" key="2">
    <source>
        <dbReference type="Proteomes" id="UP000231702"/>
    </source>
</evidence>
<proteinExistence type="predicted"/>
<organism evidence="1 2">
    <name type="scientific">Pseudooceanicola antarcticus</name>
    <dbReference type="NCBI Taxonomy" id="1247613"/>
    <lineage>
        <taxon>Bacteria</taxon>
        <taxon>Pseudomonadati</taxon>
        <taxon>Pseudomonadota</taxon>
        <taxon>Alphaproteobacteria</taxon>
        <taxon>Rhodobacterales</taxon>
        <taxon>Paracoccaceae</taxon>
        <taxon>Pseudooceanicola</taxon>
    </lineage>
</organism>
<accession>A0ABX4MTN8</accession>
<keyword evidence="2" id="KW-1185">Reference proteome</keyword>
<sequence>MYFDGQCPEARIFNGHFVNLSQFGFPRNDQILKEICQFLTPSMSVIFFILAIKHSVERFQKKVCVLSLNPSLTLALLPFHCHRRTLPRTEH</sequence>